<dbReference type="Pfam" id="PF08281">
    <property type="entry name" value="Sigma70_r4_2"/>
    <property type="match status" value="1"/>
</dbReference>
<accession>A0A852RH20</accession>
<dbReference type="Gene3D" id="1.10.10.10">
    <property type="entry name" value="Winged helix-like DNA-binding domain superfamily/Winged helix DNA-binding domain"/>
    <property type="match status" value="1"/>
</dbReference>
<dbReference type="InterPro" id="IPR007627">
    <property type="entry name" value="RNA_pol_sigma70_r2"/>
</dbReference>
<dbReference type="SUPFAM" id="SSF88946">
    <property type="entry name" value="Sigma2 domain of RNA polymerase sigma factors"/>
    <property type="match status" value="1"/>
</dbReference>
<evidence type="ECO:0000256" key="3">
    <source>
        <dbReference type="ARBA" id="ARBA00023082"/>
    </source>
</evidence>
<dbReference type="GO" id="GO:0006352">
    <property type="term" value="P:DNA-templated transcription initiation"/>
    <property type="evidence" value="ECO:0007669"/>
    <property type="project" value="InterPro"/>
</dbReference>
<dbReference type="GO" id="GO:0016987">
    <property type="term" value="F:sigma factor activity"/>
    <property type="evidence" value="ECO:0007669"/>
    <property type="project" value="UniProtKB-KW"/>
</dbReference>
<dbReference type="InterPro" id="IPR039425">
    <property type="entry name" value="RNA_pol_sigma-70-like"/>
</dbReference>
<evidence type="ECO:0000259" key="6">
    <source>
        <dbReference type="Pfam" id="PF04542"/>
    </source>
</evidence>
<feature type="domain" description="RNA polymerase sigma-70 region 2" evidence="6">
    <location>
        <begin position="19"/>
        <end position="83"/>
    </location>
</feature>
<proteinExistence type="inferred from homology"/>
<dbReference type="CDD" id="cd06171">
    <property type="entry name" value="Sigma70_r4"/>
    <property type="match status" value="1"/>
</dbReference>
<dbReference type="AlphaFoldDB" id="A0A852RH20"/>
<dbReference type="Pfam" id="PF04542">
    <property type="entry name" value="Sigma70_r2"/>
    <property type="match status" value="1"/>
</dbReference>
<keyword evidence="5" id="KW-0804">Transcription</keyword>
<keyword evidence="2" id="KW-0805">Transcription regulation</keyword>
<dbReference type="InterPro" id="IPR014284">
    <property type="entry name" value="RNA_pol_sigma-70_dom"/>
</dbReference>
<evidence type="ECO:0000256" key="4">
    <source>
        <dbReference type="ARBA" id="ARBA00023125"/>
    </source>
</evidence>
<dbReference type="Gene3D" id="1.10.1740.10">
    <property type="match status" value="1"/>
</dbReference>
<gene>
    <name evidence="8" type="ORF">BJ958_000192</name>
</gene>
<protein>
    <submittedName>
        <fullName evidence="8">RNA polymerase sigma-70 factor (ECF subfamily)</fullName>
    </submittedName>
</protein>
<dbReference type="Proteomes" id="UP000582231">
    <property type="component" value="Unassembled WGS sequence"/>
</dbReference>
<dbReference type="InterPro" id="IPR036388">
    <property type="entry name" value="WH-like_DNA-bd_sf"/>
</dbReference>
<comment type="caution">
    <text evidence="8">The sequence shown here is derived from an EMBL/GenBank/DDBJ whole genome shotgun (WGS) entry which is preliminary data.</text>
</comment>
<keyword evidence="3" id="KW-0731">Sigma factor</keyword>
<dbReference type="InterPro" id="IPR013249">
    <property type="entry name" value="RNA_pol_sigma70_r4_t2"/>
</dbReference>
<keyword evidence="9" id="KW-1185">Reference proteome</keyword>
<evidence type="ECO:0000256" key="1">
    <source>
        <dbReference type="ARBA" id="ARBA00010641"/>
    </source>
</evidence>
<dbReference type="PANTHER" id="PTHR43133">
    <property type="entry name" value="RNA POLYMERASE ECF-TYPE SIGMA FACTO"/>
    <property type="match status" value="1"/>
</dbReference>
<comment type="similarity">
    <text evidence="1">Belongs to the sigma-70 factor family. ECF subfamily.</text>
</comment>
<dbReference type="NCBIfam" id="TIGR02937">
    <property type="entry name" value="sigma70-ECF"/>
    <property type="match status" value="1"/>
</dbReference>
<evidence type="ECO:0000256" key="2">
    <source>
        <dbReference type="ARBA" id="ARBA00023015"/>
    </source>
</evidence>
<feature type="domain" description="RNA polymerase sigma factor 70 region 4 type 2" evidence="7">
    <location>
        <begin position="107"/>
        <end position="159"/>
    </location>
</feature>
<sequence>MTEVLMDSRREADDLDVLYAGCYRRLVVQMYAICGVMADAEDAVQEAFITAIRKRRTLVSVQNPEAWIRTVALHRLHHGWRHAAVVRRHQATERPPQPSLDVGPEHVALVTALGLLDAGQREVVVLHHLADLSVAEIAADLGLPVGTVKSRLGRGRARLGELLAEKEEPSHG</sequence>
<dbReference type="InterPro" id="IPR013324">
    <property type="entry name" value="RNA_pol_sigma_r3/r4-like"/>
</dbReference>
<evidence type="ECO:0000313" key="8">
    <source>
        <dbReference type="EMBL" id="NYD28646.1"/>
    </source>
</evidence>
<evidence type="ECO:0000256" key="5">
    <source>
        <dbReference type="ARBA" id="ARBA00023163"/>
    </source>
</evidence>
<dbReference type="SUPFAM" id="SSF88659">
    <property type="entry name" value="Sigma3 and sigma4 domains of RNA polymerase sigma factors"/>
    <property type="match status" value="1"/>
</dbReference>
<evidence type="ECO:0000313" key="9">
    <source>
        <dbReference type="Proteomes" id="UP000582231"/>
    </source>
</evidence>
<dbReference type="PANTHER" id="PTHR43133:SF50">
    <property type="entry name" value="ECF RNA POLYMERASE SIGMA FACTOR SIGM"/>
    <property type="match status" value="1"/>
</dbReference>
<keyword evidence="4" id="KW-0238">DNA-binding</keyword>
<organism evidence="8 9">
    <name type="scientific">Nocardioides kongjuensis</name>
    <dbReference type="NCBI Taxonomy" id="349522"/>
    <lineage>
        <taxon>Bacteria</taxon>
        <taxon>Bacillati</taxon>
        <taxon>Actinomycetota</taxon>
        <taxon>Actinomycetes</taxon>
        <taxon>Propionibacteriales</taxon>
        <taxon>Nocardioidaceae</taxon>
        <taxon>Nocardioides</taxon>
    </lineage>
</organism>
<dbReference type="InterPro" id="IPR013325">
    <property type="entry name" value="RNA_pol_sigma_r2"/>
</dbReference>
<evidence type="ECO:0000259" key="7">
    <source>
        <dbReference type="Pfam" id="PF08281"/>
    </source>
</evidence>
<reference evidence="8 9" key="1">
    <citation type="submission" date="2020-07" db="EMBL/GenBank/DDBJ databases">
        <title>Sequencing the genomes of 1000 actinobacteria strains.</title>
        <authorList>
            <person name="Klenk H.-P."/>
        </authorList>
    </citation>
    <scope>NUCLEOTIDE SEQUENCE [LARGE SCALE GENOMIC DNA]</scope>
    <source>
        <strain evidence="8 9">DSM 19082</strain>
    </source>
</reference>
<name>A0A852RH20_9ACTN</name>
<dbReference type="GO" id="GO:0003677">
    <property type="term" value="F:DNA binding"/>
    <property type="evidence" value="ECO:0007669"/>
    <property type="project" value="UniProtKB-KW"/>
</dbReference>
<dbReference type="EMBL" id="JACCBF010000001">
    <property type="protein sequence ID" value="NYD28646.1"/>
    <property type="molecule type" value="Genomic_DNA"/>
</dbReference>
<dbReference type="RefSeq" id="WP_246318986.1">
    <property type="nucleotide sequence ID" value="NZ_BAABEF010000001.1"/>
</dbReference>